<evidence type="ECO:0000256" key="1">
    <source>
        <dbReference type="SAM" id="Coils"/>
    </source>
</evidence>
<dbReference type="Proteomes" id="UP000092508">
    <property type="component" value="Unassembled WGS sequence"/>
</dbReference>
<dbReference type="RefSeq" id="WP_067238463.1">
    <property type="nucleotide sequence ID" value="NZ_LZMZ01000051.1"/>
</dbReference>
<keyword evidence="1" id="KW-0175">Coiled coil</keyword>
<dbReference type="NCBIfam" id="TIGR02675">
    <property type="entry name" value="tape_meas_nterm"/>
    <property type="match status" value="1"/>
</dbReference>
<organism evidence="3 4">
    <name type="scientific">Faucicola atlantae</name>
    <dbReference type="NCBI Taxonomy" id="34059"/>
    <lineage>
        <taxon>Bacteria</taxon>
        <taxon>Pseudomonadati</taxon>
        <taxon>Pseudomonadota</taxon>
        <taxon>Gammaproteobacteria</taxon>
        <taxon>Moraxellales</taxon>
        <taxon>Moraxellaceae</taxon>
        <taxon>Faucicola</taxon>
    </lineage>
</organism>
<comment type="caution">
    <text evidence="3">The sequence shown here is derived from an EMBL/GenBank/DDBJ whole genome shotgun (WGS) entry which is preliminary data.</text>
</comment>
<feature type="domain" description="Tape measure protein N-terminal" evidence="2">
    <location>
        <begin position="271"/>
        <end position="461"/>
    </location>
</feature>
<sequence length="1552" mass="167367">MAGGLSIVIDTRNAEQSIKSLGQALERLEAQGNSVANAMRKLGGNDPLAGIAAASSKLKNEFDGAARSGNLLKTSLQGVGVSAAQATAGINTLGTSLQRLTALGAQSSNVLAGFTGNARQVQGVLTQIANSSRALSAALNPQAIAALTNNFRSLAPAVLMLTTRLNNYAAAARNAQTATTGLSNALAIMRTNVLTINSALNALIPSTQRAQVDFARLQAQISAMGASVVALNNNLNHLIGSLGRVGRGFGSTVSNLQSVLTGGAVGMYALSIAKTADAMQGLENQVRLVTQGEAQREEVQKRLLAIANKNYSDIEAVTGSYQRNAFALAQLGKSQLDVLNFTDALSLAMRTGGRSILEQKSAVYQLSQAMGAGKLQGDEYRSVAENAPILLKHIAKEMGVTQGALKELSSEGKITSEIIYNALMKARPEMEKMAQSLPITMSQAWQLVNNSYKTFVDNFMNGTGGISQSIAKMLQGAAKNFDDLAKIAIAGAGVAMLGFANKVLFTATTFTKLTAVMKANPLFLIASVIIGASVATRGLDATLDDLGDTLSVVGSIVSDLAGYFADLGGIAYQVFHDIASNSRQSASTSTQAFGGFFADTGTGFQGFLVGAAKVFDAIAALVRSTAQYCGERFAKFVIDTGNFFIKLGNSVRRIFADVVNFVVDSINKAVGKINALIQQANSITIFGRSPNISTFGNLDRVVPYINNTTPTPTPQVDFGAIYGSNAQLQRDSGLQSYMQSSYDAVKATRAQTDADADLTSEMIKGSKAKYEAANAANAAKEAAKAQRAAEKAAKQKERDTLNTTDIVLAAAKDIGINEHSNPNTIMGYQRAIGYLSKRIDAWCGSFVGASLLKAGFEIPKGGRAASAREWEKYGVGINKNGVIPAGAIATVARKGGSGRHVFIIERDNGDGTVATIEGNYGDKVTRNTRSKSSLMAVRMPVAPKGKYVDTSPDVKGIFELSKAEDDALAQQLKYQEDIEQKRLELRKQYGTMEIRLTSEHTERINKIREAHLPQAEEARYIKASEAQLKRELAAYGNQLQSQLDDMLAYAQSAYAEIDDWRKKELAKLDTDEQLARPENAALRERMRKAIEAQTQYKIDMQQLADDKERQDAQSLHQTRVENIVAEAELERRELALNYRLSEKVHQARADAIEQKAQKALREAAAQFQDELDDINEYQLTDLDKIEAKYRKLKAKNDERTDVGDEQISQVRNALEGALQYERRMYQLSQQQKLLDLQEFDDKSIDMLQERLALESRLIDASNDSQAVKAAQKVAKERDYWQKVYDIKKTVGDNYGTTMGALYGIGDDGRKQVEELRMAQVNAVNDALQQRIITQQQAYENMLDIDRQYIASKEAILAGGYQKTFSVLNNLLKGFGADSSKAYRVLFAIEKGYALQKALLNSKVAISSAWAQTPGSWLQKSVAVGKVIMQNDALVGAIAALTPKGFATGGYTGNLPTNQVAGVVHGREYVVNAASTAKYRDKLEAMNNGTYREAGGVNVTVNVDSGGNADVSVEAMSAMGKQMGDSMALIAQQVVASSLRQGGMIDNHMRRTR</sequence>
<dbReference type="STRING" id="34059.A9308_00555"/>
<dbReference type="Pfam" id="PF20155">
    <property type="entry name" value="TMP_3"/>
    <property type="match status" value="1"/>
</dbReference>
<dbReference type="EMBL" id="LZMZ01000051">
    <property type="protein sequence ID" value="OBX73734.1"/>
    <property type="molecule type" value="Genomic_DNA"/>
</dbReference>
<evidence type="ECO:0000313" key="4">
    <source>
        <dbReference type="Proteomes" id="UP000092508"/>
    </source>
</evidence>
<dbReference type="InterPro" id="IPR013491">
    <property type="entry name" value="Tape_meas_N"/>
</dbReference>
<evidence type="ECO:0000259" key="2">
    <source>
        <dbReference type="Pfam" id="PF20155"/>
    </source>
</evidence>
<accession>A0A1B8Q8Y5</accession>
<evidence type="ECO:0000313" key="3">
    <source>
        <dbReference type="EMBL" id="OBX73734.1"/>
    </source>
</evidence>
<reference evidence="3 4" key="1">
    <citation type="submission" date="2016-06" db="EMBL/GenBank/DDBJ databases">
        <title>Draft genome of Moraxella atlantae CCUG 66109.</title>
        <authorList>
            <person name="Salva-Serra F."/>
            <person name="Engstrom-Jakobsson H."/>
            <person name="Thorell K."/>
            <person name="Gonzales-Siles L."/>
            <person name="Karlsson R."/>
            <person name="Boulund F."/>
            <person name="Engstrand L."/>
            <person name="Kristiansson E."/>
            <person name="Moore E."/>
        </authorList>
    </citation>
    <scope>NUCLEOTIDE SEQUENCE [LARGE SCALE GENOMIC DNA]</scope>
    <source>
        <strain evidence="3 4">CCUG 66109</strain>
    </source>
</reference>
<name>A0A1B8Q8Y5_9GAMM</name>
<gene>
    <name evidence="3" type="ORF">A9308_00555</name>
</gene>
<proteinExistence type="predicted"/>
<dbReference type="OrthoDB" id="6650411at2"/>
<protein>
    <recommendedName>
        <fullName evidence="2">Tape measure protein N-terminal domain-containing protein</fullName>
    </recommendedName>
</protein>
<feature type="coiled-coil region" evidence="1">
    <location>
        <begin position="1142"/>
        <end position="1202"/>
    </location>
</feature>